<dbReference type="Proteomes" id="UP000070560">
    <property type="component" value="Chromosome"/>
</dbReference>
<protein>
    <submittedName>
        <fullName evidence="2">Uncharacterized protein</fullName>
    </submittedName>
</protein>
<name>A0A7U4QMV6_DESA2</name>
<evidence type="ECO:0000256" key="1">
    <source>
        <dbReference type="SAM" id="MobiDB-lite"/>
    </source>
</evidence>
<evidence type="ECO:0000313" key="3">
    <source>
        <dbReference type="Proteomes" id="UP000070560"/>
    </source>
</evidence>
<feature type="region of interest" description="Disordered" evidence="1">
    <location>
        <begin position="1"/>
        <end position="35"/>
    </location>
</feature>
<accession>A0A7U4QMV6</accession>
<evidence type="ECO:0000313" key="2">
    <source>
        <dbReference type="EMBL" id="AMM42287.1"/>
    </source>
</evidence>
<feature type="compositionally biased region" description="Basic residues" evidence="1">
    <location>
        <begin position="16"/>
        <end position="28"/>
    </location>
</feature>
<proteinExistence type="predicted"/>
<reference evidence="2 3" key="1">
    <citation type="submission" date="2015-10" db="EMBL/GenBank/DDBJ databases">
        <title>Candidatus Desulfofervidus auxilii, a hydrogenotrophic sulfate-reducing bacterium involved in the thermophilic anaerobic oxidation of methane.</title>
        <authorList>
            <person name="Krukenberg V."/>
            <person name="Richter M."/>
            <person name="Wegener G."/>
        </authorList>
    </citation>
    <scope>NUCLEOTIDE SEQUENCE [LARGE SCALE GENOMIC DNA]</scope>
    <source>
        <strain evidence="2 3">HS1</strain>
    </source>
</reference>
<dbReference type="AlphaFoldDB" id="A0A7U4QMV6"/>
<organism evidence="2 3">
    <name type="scientific">Desulfofervidus auxilii</name>
    <dbReference type="NCBI Taxonomy" id="1621989"/>
    <lineage>
        <taxon>Bacteria</taxon>
        <taxon>Pseudomonadati</taxon>
        <taxon>Thermodesulfobacteriota</taxon>
        <taxon>Candidatus Desulfofervidia</taxon>
        <taxon>Candidatus Desulfofervidales</taxon>
        <taxon>Candidatus Desulfofervidaceae</taxon>
        <taxon>Candidatus Desulfofervidus</taxon>
    </lineage>
</organism>
<dbReference type="KEGG" id="daw:HS1_002505"/>
<sequence>MGRHKKIERRREIERRRRRRLKRLKMRAKQLEEKK</sequence>
<keyword evidence="3" id="KW-1185">Reference proteome</keyword>
<dbReference type="EMBL" id="CP013015">
    <property type="protein sequence ID" value="AMM42287.1"/>
    <property type="molecule type" value="Genomic_DNA"/>
</dbReference>
<gene>
    <name evidence="2" type="ORF">HS1_002505</name>
</gene>